<evidence type="ECO:0000313" key="2">
    <source>
        <dbReference type="Proteomes" id="UP000054630"/>
    </source>
</evidence>
<keyword evidence="2" id="KW-1185">Reference proteome</keyword>
<organism evidence="1 2">
    <name type="scientific">Trichinella nelsoni</name>
    <dbReference type="NCBI Taxonomy" id="6336"/>
    <lineage>
        <taxon>Eukaryota</taxon>
        <taxon>Metazoa</taxon>
        <taxon>Ecdysozoa</taxon>
        <taxon>Nematoda</taxon>
        <taxon>Enoplea</taxon>
        <taxon>Dorylaimia</taxon>
        <taxon>Trichinellida</taxon>
        <taxon>Trichinellidae</taxon>
        <taxon>Trichinella</taxon>
    </lineage>
</organism>
<name>A0A0V0RAH6_9BILA</name>
<accession>A0A0V0RAH6</accession>
<sequence length="48" mass="5668">LPKTKKYFTRRGNFNEYVIIMLKKNSVPEFSYPGSVSTKFHFGCFPVY</sequence>
<evidence type="ECO:0000313" key="1">
    <source>
        <dbReference type="EMBL" id="KRX11483.1"/>
    </source>
</evidence>
<dbReference type="OrthoDB" id="10352995at2759"/>
<feature type="non-terminal residue" evidence="1">
    <location>
        <position position="48"/>
    </location>
</feature>
<proteinExistence type="predicted"/>
<comment type="caution">
    <text evidence="1">The sequence shown here is derived from an EMBL/GenBank/DDBJ whole genome shotgun (WGS) entry which is preliminary data.</text>
</comment>
<feature type="non-terminal residue" evidence="1">
    <location>
        <position position="1"/>
    </location>
</feature>
<dbReference type="Proteomes" id="UP000054630">
    <property type="component" value="Unassembled WGS sequence"/>
</dbReference>
<dbReference type="AlphaFoldDB" id="A0A0V0RAH6"/>
<reference evidence="1 2" key="1">
    <citation type="submission" date="2015-01" db="EMBL/GenBank/DDBJ databases">
        <title>Evolution of Trichinella species and genotypes.</title>
        <authorList>
            <person name="Korhonen P.K."/>
            <person name="Edoardo P."/>
            <person name="Giuseppe L.R."/>
            <person name="Gasser R.B."/>
        </authorList>
    </citation>
    <scope>NUCLEOTIDE SEQUENCE [LARGE SCALE GENOMIC DNA]</scope>
    <source>
        <strain evidence="1">ISS37</strain>
    </source>
</reference>
<gene>
    <name evidence="1" type="ORF">T07_14924</name>
</gene>
<protein>
    <submittedName>
        <fullName evidence="1">Uncharacterized protein</fullName>
    </submittedName>
</protein>
<dbReference type="EMBL" id="JYDL01002088">
    <property type="protein sequence ID" value="KRX11483.1"/>
    <property type="molecule type" value="Genomic_DNA"/>
</dbReference>